<keyword evidence="4 5" id="KW-0472">Membrane</keyword>
<keyword evidence="2 5" id="KW-0812">Transmembrane</keyword>
<evidence type="ECO:0000256" key="5">
    <source>
        <dbReference type="SAM" id="Phobius"/>
    </source>
</evidence>
<evidence type="ECO:0000256" key="3">
    <source>
        <dbReference type="ARBA" id="ARBA00022989"/>
    </source>
</evidence>
<reference evidence="6" key="1">
    <citation type="submission" date="2017-11" db="EMBL/GenBank/DDBJ databases">
        <title>The sensing device of the deep-sea amphipod.</title>
        <authorList>
            <person name="Kobayashi H."/>
            <person name="Nagahama T."/>
            <person name="Arai W."/>
            <person name="Sasagawa Y."/>
            <person name="Umeda M."/>
            <person name="Hayashi T."/>
            <person name="Nikaido I."/>
            <person name="Watanabe H."/>
            <person name="Oguri K."/>
            <person name="Kitazato H."/>
            <person name="Fujioka K."/>
            <person name="Kido Y."/>
            <person name="Takami H."/>
        </authorList>
    </citation>
    <scope>NUCLEOTIDE SEQUENCE</scope>
    <source>
        <tissue evidence="6">Whole body</tissue>
    </source>
</reference>
<feature type="transmembrane region" description="Helical" evidence="5">
    <location>
        <begin position="89"/>
        <end position="107"/>
    </location>
</feature>
<organism evidence="6">
    <name type="scientific">Hirondellea gigas</name>
    <dbReference type="NCBI Taxonomy" id="1518452"/>
    <lineage>
        <taxon>Eukaryota</taxon>
        <taxon>Metazoa</taxon>
        <taxon>Ecdysozoa</taxon>
        <taxon>Arthropoda</taxon>
        <taxon>Crustacea</taxon>
        <taxon>Multicrustacea</taxon>
        <taxon>Malacostraca</taxon>
        <taxon>Eumalacostraca</taxon>
        <taxon>Peracarida</taxon>
        <taxon>Amphipoda</taxon>
        <taxon>Amphilochidea</taxon>
        <taxon>Lysianassida</taxon>
        <taxon>Lysianassidira</taxon>
        <taxon>Lysianassoidea</taxon>
        <taxon>Lysianassidae</taxon>
        <taxon>Hirondellea</taxon>
    </lineage>
</organism>
<feature type="transmembrane region" description="Helical" evidence="5">
    <location>
        <begin position="6"/>
        <end position="27"/>
    </location>
</feature>
<protein>
    <submittedName>
        <fullName evidence="6">Zinc transporter ZIP1-like</fullName>
    </submittedName>
</protein>
<evidence type="ECO:0000256" key="1">
    <source>
        <dbReference type="ARBA" id="ARBA00004141"/>
    </source>
</evidence>
<evidence type="ECO:0000256" key="4">
    <source>
        <dbReference type="ARBA" id="ARBA00023136"/>
    </source>
</evidence>
<dbReference type="EMBL" id="IACT01006197">
    <property type="protein sequence ID" value="LAC25334.1"/>
    <property type="molecule type" value="mRNA"/>
</dbReference>
<comment type="subcellular location">
    <subcellularLocation>
        <location evidence="1">Membrane</location>
        <topology evidence="1">Multi-pass membrane protein</topology>
    </subcellularLocation>
</comment>
<dbReference type="AlphaFoldDB" id="A0A6A7G4E7"/>
<dbReference type="InterPro" id="IPR003689">
    <property type="entry name" value="ZIP"/>
</dbReference>
<feature type="transmembrane region" description="Helical" evidence="5">
    <location>
        <begin position="48"/>
        <end position="69"/>
    </location>
</feature>
<proteinExistence type="evidence at transcript level"/>
<name>A0A6A7G4E7_9CRUS</name>
<accession>A0A6A7G4E7</accession>
<evidence type="ECO:0000256" key="2">
    <source>
        <dbReference type="ARBA" id="ARBA00022692"/>
    </source>
</evidence>
<sequence length="186" mass="20791">MLDIVNIKVLVLLFMFVITLVASLLPLAFVKRIRNTTDANRRSTYEMVLSSLSCFAGGVFMGTCILDLFPDTQEAIDKLLQHYPPSMRAFPVAEFIVVFGFLFVMTIEQIVLWHKEQALLCSTETARLLEEGPCTDQSRHESLRREYSLEGVTDRPDLTGSMRSTGSAVVNYRATANTSTDLSDGI</sequence>
<keyword evidence="3 5" id="KW-1133">Transmembrane helix</keyword>
<dbReference type="PANTHER" id="PTHR11040">
    <property type="entry name" value="ZINC/IRON TRANSPORTER"/>
    <property type="match status" value="1"/>
</dbReference>
<dbReference type="GO" id="GO:0005886">
    <property type="term" value="C:plasma membrane"/>
    <property type="evidence" value="ECO:0007669"/>
    <property type="project" value="TreeGrafter"/>
</dbReference>
<evidence type="ECO:0000313" key="6">
    <source>
        <dbReference type="EMBL" id="LAC25334.1"/>
    </source>
</evidence>
<dbReference type="PANTHER" id="PTHR11040:SF140">
    <property type="entry name" value="ZRT (ZRT), IRT- (IRT-) LIKE PROTEIN TRANSPORTER"/>
    <property type="match status" value="1"/>
</dbReference>
<dbReference type="Pfam" id="PF02535">
    <property type="entry name" value="Zip"/>
    <property type="match status" value="1"/>
</dbReference>
<dbReference type="GO" id="GO:0005385">
    <property type="term" value="F:zinc ion transmembrane transporter activity"/>
    <property type="evidence" value="ECO:0007669"/>
    <property type="project" value="TreeGrafter"/>
</dbReference>